<evidence type="ECO:0000313" key="6">
    <source>
        <dbReference type="EMBL" id="KAJ9588457.1"/>
    </source>
</evidence>
<sequence>MEGSICPQINVKTREYEGDEDCLFLNVFTKKIIQPIIHLKNVMVWFHQGGFTIHSGNRENVAPDFFMEEDIIFVSVNYRLGVLGFLSLQTEEVPGNAGLKDQQLALHWVQRNIQVFGGDPAKVTIVGESSGSSSVHFHMLSPLSKELFHKAILESGTSLRAYCFQYPPNLRYLEIMGLNSSDLDAAYRKLMELTPLELVTPVPMPALVILKLTYVGAVGVLLFCPTLDLKSPPGKVFLSEEPLNLLNKGRFSKIPILIGSNNAEGILFANAIRNVLNNSAVEYFRRALPYDLNVKANTTTAKDICEKIEQFYLSSTTENNKLLGLIKYVTDVVYYIPTYCVLKIQSEHSKLPQFTYEFTVDGSKHIFSHERQGLPGAAHTDELKYLYAAEMKKDFDSDTVEYLISKRMVHMWANFIKLGNPTPREESQLANTEWIPFDSINYPVCVTIFSELISIDVPELFHSLLNTLYLFGAEFWVCPANLNPVILSAPVNGALKGTTLNSRNNKTFYAFMGIPYAEPPYPVYMFMQSPQAANVWEGVRDATKEGSVCVQFGFWSKETGDEDCLFLNVFTPQVSRRDLKPVMVWIHGGAFIMGSGNRNLAGPHYLIDEDVVVVTINYRLGAFGFLNLDIEEVPGNAGLKDQVLALKWVQENILEFGGNPNKVTIVGESAGGASVHLHILSPMSTGLFHHAISESGTGLNPWAFRTPNSSFPYDFGKQLGIDTEDKKEILEKIINITTQEILRVSREFLDLGNTLEFYNYLSPTLDSKAAPGDMFLPDTPLNLINSEIFNKVPYIAGTNSQEGIIIKKLIASNKTVQENIENLRLDDFGIGEDILSHNDVIRKIEDFYFDNSSEYIAKLQQYVDFTGDIYFYNGVHCTMQRQALYSKAPVFLYQFTYVGYMNTFKKLFGGTELPGAAHVDEVPYIYWSPNVTWIPESSELETSERVVRMWANFAKTGNPTPAPDSLLQNVTWAPVKRPQLSYLNIDTDLTMQQNKDEGVRSPGTRQFSM</sequence>
<name>A0AAD7ZXD4_DIPPU</name>
<dbReference type="InterPro" id="IPR019826">
    <property type="entry name" value="Carboxylesterase_B_AS"/>
</dbReference>
<feature type="non-terminal residue" evidence="6">
    <location>
        <position position="1"/>
    </location>
</feature>
<feature type="domain" description="Carboxylesterase type B" evidence="5">
    <location>
        <begin position="5"/>
        <end position="441"/>
    </location>
</feature>
<dbReference type="PANTHER" id="PTHR43142:SF1">
    <property type="entry name" value="CARBOXYLIC ESTER HYDROLASE"/>
    <property type="match status" value="1"/>
</dbReference>
<reference evidence="6" key="1">
    <citation type="journal article" date="2023" name="IScience">
        <title>Live-bearing cockroach genome reveals convergent evolutionary mechanisms linked to viviparity in insects and beyond.</title>
        <authorList>
            <person name="Fouks B."/>
            <person name="Harrison M.C."/>
            <person name="Mikhailova A.A."/>
            <person name="Marchal E."/>
            <person name="English S."/>
            <person name="Carruthers M."/>
            <person name="Jennings E.C."/>
            <person name="Chiamaka E.L."/>
            <person name="Frigard R.A."/>
            <person name="Pippel M."/>
            <person name="Attardo G.M."/>
            <person name="Benoit J.B."/>
            <person name="Bornberg-Bauer E."/>
            <person name="Tobe S.S."/>
        </authorList>
    </citation>
    <scope>NUCLEOTIDE SEQUENCE</scope>
    <source>
        <strain evidence="6">Stay&amp;Tobe</strain>
    </source>
</reference>
<dbReference type="FunFam" id="3.40.50.1820:FF:000092">
    <property type="entry name" value="Carboxylic ester hydrolase"/>
    <property type="match status" value="1"/>
</dbReference>
<gene>
    <name evidence="6" type="ORF">L9F63_018190</name>
</gene>
<keyword evidence="4" id="KW-0325">Glycoprotein</keyword>
<keyword evidence="2" id="KW-0719">Serine esterase</keyword>
<dbReference type="SUPFAM" id="SSF53474">
    <property type="entry name" value="alpha/beta-Hydrolases"/>
    <property type="match status" value="2"/>
</dbReference>
<accession>A0AAD7ZXD4</accession>
<evidence type="ECO:0000256" key="1">
    <source>
        <dbReference type="ARBA" id="ARBA00005964"/>
    </source>
</evidence>
<dbReference type="InterPro" id="IPR002018">
    <property type="entry name" value="CarbesteraseB"/>
</dbReference>
<feature type="domain" description="Carboxylesterase type B" evidence="5">
    <location>
        <begin position="492"/>
        <end position="994"/>
    </location>
</feature>
<dbReference type="Proteomes" id="UP001233999">
    <property type="component" value="Unassembled WGS sequence"/>
</dbReference>
<evidence type="ECO:0000256" key="4">
    <source>
        <dbReference type="ARBA" id="ARBA00023180"/>
    </source>
</evidence>
<reference evidence="6" key="2">
    <citation type="submission" date="2023-05" db="EMBL/GenBank/DDBJ databases">
        <authorList>
            <person name="Fouks B."/>
        </authorList>
    </citation>
    <scope>NUCLEOTIDE SEQUENCE</scope>
    <source>
        <strain evidence="6">Stay&amp;Tobe</strain>
        <tissue evidence="6">Testes</tissue>
    </source>
</reference>
<comment type="similarity">
    <text evidence="1">Belongs to the type-B carboxylesterase/lipase family.</text>
</comment>
<dbReference type="AlphaFoldDB" id="A0AAD7ZXD4"/>
<dbReference type="EMBL" id="JASPKZ010005681">
    <property type="protein sequence ID" value="KAJ9588457.1"/>
    <property type="molecule type" value="Genomic_DNA"/>
</dbReference>
<dbReference type="PROSITE" id="PS00122">
    <property type="entry name" value="CARBOXYLESTERASE_B_1"/>
    <property type="match status" value="2"/>
</dbReference>
<evidence type="ECO:0000313" key="7">
    <source>
        <dbReference type="Proteomes" id="UP001233999"/>
    </source>
</evidence>
<evidence type="ECO:0000256" key="2">
    <source>
        <dbReference type="ARBA" id="ARBA00022487"/>
    </source>
</evidence>
<dbReference type="Pfam" id="PF00135">
    <property type="entry name" value="COesterase"/>
    <property type="match status" value="2"/>
</dbReference>
<organism evidence="6 7">
    <name type="scientific">Diploptera punctata</name>
    <name type="common">Pacific beetle cockroach</name>
    <dbReference type="NCBI Taxonomy" id="6984"/>
    <lineage>
        <taxon>Eukaryota</taxon>
        <taxon>Metazoa</taxon>
        <taxon>Ecdysozoa</taxon>
        <taxon>Arthropoda</taxon>
        <taxon>Hexapoda</taxon>
        <taxon>Insecta</taxon>
        <taxon>Pterygota</taxon>
        <taxon>Neoptera</taxon>
        <taxon>Polyneoptera</taxon>
        <taxon>Dictyoptera</taxon>
        <taxon>Blattodea</taxon>
        <taxon>Blaberoidea</taxon>
        <taxon>Blaberidae</taxon>
        <taxon>Diplopterinae</taxon>
        <taxon>Diploptera</taxon>
    </lineage>
</organism>
<evidence type="ECO:0000256" key="3">
    <source>
        <dbReference type="ARBA" id="ARBA00022801"/>
    </source>
</evidence>
<protein>
    <recommendedName>
        <fullName evidence="5">Carboxylesterase type B domain-containing protein</fullName>
    </recommendedName>
</protein>
<proteinExistence type="inferred from homology"/>
<keyword evidence="7" id="KW-1185">Reference proteome</keyword>
<dbReference type="InterPro" id="IPR019819">
    <property type="entry name" value="Carboxylesterase_B_CS"/>
</dbReference>
<comment type="caution">
    <text evidence="6">The sequence shown here is derived from an EMBL/GenBank/DDBJ whole genome shotgun (WGS) entry which is preliminary data.</text>
</comment>
<evidence type="ECO:0000259" key="5">
    <source>
        <dbReference type="Pfam" id="PF00135"/>
    </source>
</evidence>
<dbReference type="InterPro" id="IPR029058">
    <property type="entry name" value="AB_hydrolase_fold"/>
</dbReference>
<dbReference type="GO" id="GO:0052689">
    <property type="term" value="F:carboxylic ester hydrolase activity"/>
    <property type="evidence" value="ECO:0007669"/>
    <property type="project" value="UniProtKB-KW"/>
</dbReference>
<dbReference type="PANTHER" id="PTHR43142">
    <property type="entry name" value="CARBOXYLIC ESTER HYDROLASE"/>
    <property type="match status" value="1"/>
</dbReference>
<dbReference type="Gene3D" id="3.40.50.1820">
    <property type="entry name" value="alpha/beta hydrolase"/>
    <property type="match status" value="2"/>
</dbReference>
<keyword evidence="3" id="KW-0378">Hydrolase</keyword>
<dbReference type="PROSITE" id="PS00941">
    <property type="entry name" value="CARBOXYLESTERASE_B_2"/>
    <property type="match status" value="1"/>
</dbReference>